<dbReference type="PANTHER" id="PTHR30480">
    <property type="entry name" value="BETA-HEXOSAMINIDASE-RELATED"/>
    <property type="match status" value="1"/>
</dbReference>
<reference evidence="8 9" key="1">
    <citation type="submission" date="2016-10" db="EMBL/GenBank/DDBJ databases">
        <authorList>
            <person name="de Groot N.N."/>
        </authorList>
    </citation>
    <scope>NUCLEOTIDE SEQUENCE [LARGE SCALE GENOMIC DNA]</scope>
    <source>
        <strain evidence="8 9">DSM 18979</strain>
    </source>
</reference>
<dbReference type="InterPro" id="IPR017853">
    <property type="entry name" value="GH"/>
</dbReference>
<dbReference type="Gene3D" id="3.20.20.300">
    <property type="entry name" value="Glycoside hydrolase, family 3, N-terminal domain"/>
    <property type="match status" value="1"/>
</dbReference>
<protein>
    <recommendedName>
        <fullName evidence="3">beta-N-acetylhexosaminidase</fullName>
        <ecNumber evidence="3">3.2.1.52</ecNumber>
    </recommendedName>
</protein>
<dbReference type="InterPro" id="IPR036962">
    <property type="entry name" value="Glyco_hydro_3_N_sf"/>
</dbReference>
<evidence type="ECO:0000256" key="2">
    <source>
        <dbReference type="ARBA" id="ARBA00005336"/>
    </source>
</evidence>
<dbReference type="Proteomes" id="UP000199568">
    <property type="component" value="Unassembled WGS sequence"/>
</dbReference>
<dbReference type="InterPro" id="IPR050226">
    <property type="entry name" value="NagZ_Beta-hexosaminidase"/>
</dbReference>
<keyword evidence="5" id="KW-0326">Glycosidase</keyword>
<evidence type="ECO:0000259" key="7">
    <source>
        <dbReference type="Pfam" id="PF00933"/>
    </source>
</evidence>
<organism evidence="8 9">
    <name type="scientific">Natronincola peptidivorans</name>
    <dbReference type="NCBI Taxonomy" id="426128"/>
    <lineage>
        <taxon>Bacteria</taxon>
        <taxon>Bacillati</taxon>
        <taxon>Bacillota</taxon>
        <taxon>Clostridia</taxon>
        <taxon>Peptostreptococcales</taxon>
        <taxon>Natronincolaceae</taxon>
        <taxon>Natronincola</taxon>
    </lineage>
</organism>
<accession>A0A1I0EWB3</accession>
<name>A0A1I0EWB3_9FIRM</name>
<dbReference type="SUPFAM" id="SSF51445">
    <property type="entry name" value="(Trans)glycosidases"/>
    <property type="match status" value="1"/>
</dbReference>
<comment type="catalytic activity">
    <reaction evidence="1">
        <text>Hydrolysis of terminal non-reducing N-acetyl-D-hexosamine residues in N-acetyl-beta-D-hexosaminides.</text>
        <dbReference type="EC" id="3.2.1.52"/>
    </reaction>
</comment>
<dbReference type="Pfam" id="PF00933">
    <property type="entry name" value="Glyco_hydro_3"/>
    <property type="match status" value="1"/>
</dbReference>
<evidence type="ECO:0000256" key="3">
    <source>
        <dbReference type="ARBA" id="ARBA00012663"/>
    </source>
</evidence>
<evidence type="ECO:0000313" key="8">
    <source>
        <dbReference type="EMBL" id="SET49942.1"/>
    </source>
</evidence>
<keyword evidence="9" id="KW-1185">Reference proteome</keyword>
<keyword evidence="6" id="KW-0732">Signal</keyword>
<evidence type="ECO:0000313" key="9">
    <source>
        <dbReference type="Proteomes" id="UP000199568"/>
    </source>
</evidence>
<feature type="signal peptide" evidence="6">
    <location>
        <begin position="1"/>
        <end position="20"/>
    </location>
</feature>
<dbReference type="GO" id="GO:0009254">
    <property type="term" value="P:peptidoglycan turnover"/>
    <property type="evidence" value="ECO:0007669"/>
    <property type="project" value="TreeGrafter"/>
</dbReference>
<dbReference type="AlphaFoldDB" id="A0A1I0EWB3"/>
<keyword evidence="4" id="KW-0378">Hydrolase</keyword>
<comment type="similarity">
    <text evidence="2">Belongs to the glycosyl hydrolase 3 family.</text>
</comment>
<dbReference type="EMBL" id="FOHU01000012">
    <property type="protein sequence ID" value="SET49942.1"/>
    <property type="molecule type" value="Genomic_DNA"/>
</dbReference>
<dbReference type="GO" id="GO:0005975">
    <property type="term" value="P:carbohydrate metabolic process"/>
    <property type="evidence" value="ECO:0007669"/>
    <property type="project" value="InterPro"/>
</dbReference>
<evidence type="ECO:0000256" key="4">
    <source>
        <dbReference type="ARBA" id="ARBA00022801"/>
    </source>
</evidence>
<gene>
    <name evidence="8" type="ORF">SAMN05660297_02595</name>
</gene>
<feature type="chain" id="PRO_5038398345" description="beta-N-acetylhexosaminidase" evidence="6">
    <location>
        <begin position="21"/>
        <end position="439"/>
    </location>
</feature>
<dbReference type="PANTHER" id="PTHR30480:SF13">
    <property type="entry name" value="BETA-HEXOSAMINIDASE"/>
    <property type="match status" value="1"/>
</dbReference>
<evidence type="ECO:0000256" key="6">
    <source>
        <dbReference type="SAM" id="SignalP"/>
    </source>
</evidence>
<dbReference type="OrthoDB" id="9805821at2"/>
<dbReference type="STRING" id="426128.SAMN05660297_02595"/>
<dbReference type="InterPro" id="IPR001764">
    <property type="entry name" value="Glyco_hydro_3_N"/>
</dbReference>
<feature type="domain" description="Glycoside hydrolase family 3 N-terminal" evidence="7">
    <location>
        <begin position="73"/>
        <end position="400"/>
    </location>
</feature>
<dbReference type="GO" id="GO:0004563">
    <property type="term" value="F:beta-N-acetylhexosaminidase activity"/>
    <property type="evidence" value="ECO:0007669"/>
    <property type="project" value="UniProtKB-EC"/>
</dbReference>
<sequence>MLKKCIWVYFVLMIALLLNGCNSTKDYWDNDDLDTSSEPLEIIENQTIEELTNASNEEEDIYAYIDSYIDGMTLEEKVGQIFMAAFRHNGENLPVTYLDEKTKELIKSHHLGGIIFFAENIDTVEQTKKLINNMQAISKTPLFIAIDEEGGIVSRLNSSNGMPATKLPGNKVLGMTENPELAYKVGKLLGRELSSLGFNMNLAPVADVNTNPNNPVIGERSFGDDPHKVGKMVGKMVQGIQEQNISAVVKHFPGHGDTSLDTHKEAVTLHHNSERLNAVEFHPFKSGIQKGVDGVMLAHIIVPNITDNNLPATFSEIIIEDILRNQLKHKRLIITDALEMAAISKHWTSEEAAVLAFQAGADILLMPASLEKAYNGLLRAIREGVIPETRLEDSVRRILMIKYERGILDFEEAMIDPYNILGSQEHLQIVEEIYQYNNK</sequence>
<dbReference type="RefSeq" id="WP_090444787.1">
    <property type="nucleotide sequence ID" value="NZ_FOHU01000012.1"/>
</dbReference>
<evidence type="ECO:0000256" key="5">
    <source>
        <dbReference type="ARBA" id="ARBA00023295"/>
    </source>
</evidence>
<dbReference type="EC" id="3.2.1.52" evidence="3"/>
<evidence type="ECO:0000256" key="1">
    <source>
        <dbReference type="ARBA" id="ARBA00001231"/>
    </source>
</evidence>
<proteinExistence type="inferred from homology"/>